<sequence>MKGKPLLLQILTTKHGTVQIKLSWRGFLVRCLKIFSVWWLDLQLPMTCGLILPAILTSLETSLDAVPEPTYEDIVRRLKGYDDDGLQSYVTAPEVSPHLAFYTTNSANRGRGRSRGQGGRNRSRGNFSTRDRGFHQQFSSGNHSSSSSGERSTCQICGKQGHQALDCWHRYDDNYQQQEAVASALAGWHPDRAATANITDSTQRLQQAQP</sequence>
<feature type="compositionally biased region" description="Low complexity" evidence="2">
    <location>
        <begin position="135"/>
        <end position="149"/>
    </location>
</feature>
<reference evidence="5" key="2">
    <citation type="submission" date="2025-08" db="UniProtKB">
        <authorList>
            <consortium name="RefSeq"/>
        </authorList>
    </citation>
    <scope>IDENTIFICATION</scope>
    <source>
        <tissue evidence="5">Leaf</tissue>
    </source>
</reference>
<dbReference type="RefSeq" id="XP_010466315.1">
    <property type="nucleotide sequence ID" value="XM_010468013.2"/>
</dbReference>
<dbReference type="SUPFAM" id="SSF57756">
    <property type="entry name" value="Retrovirus zinc finger-like domains"/>
    <property type="match status" value="1"/>
</dbReference>
<evidence type="ECO:0000256" key="1">
    <source>
        <dbReference type="PROSITE-ProRule" id="PRU00047"/>
    </source>
</evidence>
<proteinExistence type="predicted"/>
<dbReference type="InterPro" id="IPR036875">
    <property type="entry name" value="Znf_CCHC_sf"/>
</dbReference>
<reference evidence="4" key="1">
    <citation type="journal article" date="2014" name="Nat. Commun.">
        <title>The emerging biofuel crop Camelina sativa retains a highly undifferentiated hexaploid genome structure.</title>
        <authorList>
            <person name="Kagale S."/>
            <person name="Koh C."/>
            <person name="Nixon J."/>
            <person name="Bollina V."/>
            <person name="Clarke W.E."/>
            <person name="Tuteja R."/>
            <person name="Spillane C."/>
            <person name="Robinson S.J."/>
            <person name="Links M.G."/>
            <person name="Clarke C."/>
            <person name="Higgins E.E."/>
            <person name="Huebert T."/>
            <person name="Sharpe A.G."/>
            <person name="Parkin I.A."/>
        </authorList>
    </citation>
    <scope>NUCLEOTIDE SEQUENCE [LARGE SCALE GENOMIC DNA]</scope>
    <source>
        <strain evidence="4">cv. DH55</strain>
    </source>
</reference>
<gene>
    <name evidence="5" type="primary">LOC104746514</name>
</gene>
<dbReference type="GeneID" id="104746514"/>
<keyword evidence="1" id="KW-0479">Metal-binding</keyword>
<evidence type="ECO:0000313" key="4">
    <source>
        <dbReference type="Proteomes" id="UP000694864"/>
    </source>
</evidence>
<keyword evidence="4" id="KW-1185">Reference proteome</keyword>
<organism evidence="4 5">
    <name type="scientific">Camelina sativa</name>
    <name type="common">False flax</name>
    <name type="synonym">Myagrum sativum</name>
    <dbReference type="NCBI Taxonomy" id="90675"/>
    <lineage>
        <taxon>Eukaryota</taxon>
        <taxon>Viridiplantae</taxon>
        <taxon>Streptophyta</taxon>
        <taxon>Embryophyta</taxon>
        <taxon>Tracheophyta</taxon>
        <taxon>Spermatophyta</taxon>
        <taxon>Magnoliopsida</taxon>
        <taxon>eudicotyledons</taxon>
        <taxon>Gunneridae</taxon>
        <taxon>Pentapetalae</taxon>
        <taxon>rosids</taxon>
        <taxon>malvids</taxon>
        <taxon>Brassicales</taxon>
        <taxon>Brassicaceae</taxon>
        <taxon>Camelineae</taxon>
        <taxon>Camelina</taxon>
    </lineage>
</organism>
<evidence type="ECO:0000259" key="3">
    <source>
        <dbReference type="PROSITE" id="PS50158"/>
    </source>
</evidence>
<name>A0ABM0W6C1_CAMSA</name>
<evidence type="ECO:0000313" key="5">
    <source>
        <dbReference type="RefSeq" id="XP_010466315.1"/>
    </source>
</evidence>
<keyword evidence="1" id="KW-0862">Zinc</keyword>
<dbReference type="Proteomes" id="UP000694864">
    <property type="component" value="Chromosome 15"/>
</dbReference>
<feature type="region of interest" description="Disordered" evidence="2">
    <location>
        <begin position="103"/>
        <end position="154"/>
    </location>
</feature>
<dbReference type="PROSITE" id="PS50158">
    <property type="entry name" value="ZF_CCHC"/>
    <property type="match status" value="1"/>
</dbReference>
<protein>
    <submittedName>
        <fullName evidence="5">Uncharacterized protein LOC104746514</fullName>
    </submittedName>
</protein>
<feature type="domain" description="CCHC-type" evidence="3">
    <location>
        <begin position="154"/>
        <end position="167"/>
    </location>
</feature>
<dbReference type="InterPro" id="IPR001878">
    <property type="entry name" value="Znf_CCHC"/>
</dbReference>
<keyword evidence="1" id="KW-0863">Zinc-finger</keyword>
<evidence type="ECO:0000256" key="2">
    <source>
        <dbReference type="SAM" id="MobiDB-lite"/>
    </source>
</evidence>
<accession>A0ABM0W6C1</accession>